<comment type="caution">
    <text evidence="1">The sequence shown here is derived from an EMBL/GenBank/DDBJ whole genome shotgun (WGS) entry which is preliminary data.</text>
</comment>
<dbReference type="AlphaFoldDB" id="S4NIK3"/>
<keyword evidence="2" id="KW-1185">Reference proteome</keyword>
<name>S4NIK3_9ACTN</name>
<gene>
    <name evidence="1" type="ORF">STAFG_4712</name>
</gene>
<dbReference type="HOGENOM" id="CLU_3405652_0_0_11"/>
<protein>
    <submittedName>
        <fullName evidence="1">Uncharacterized protein</fullName>
    </submittedName>
</protein>
<reference evidence="1 2" key="1">
    <citation type="submission" date="2013-02" db="EMBL/GenBank/DDBJ databases">
        <title>Draft Genome Sequence of Streptomyces afghaniensis, Which Produces Compounds of the Julimycin B-Complex.</title>
        <authorList>
            <person name="Gruening B.A."/>
            <person name="Praeg A."/>
            <person name="Erxleben A."/>
            <person name="Guenther S."/>
            <person name="Fiedler H.-P."/>
            <person name="Goodfellow M."/>
            <person name="Mueller M."/>
        </authorList>
    </citation>
    <scope>NUCLEOTIDE SEQUENCE [LARGE SCALE GENOMIC DNA]</scope>
    <source>
        <strain evidence="1 2">772</strain>
    </source>
</reference>
<organism evidence="1 2">
    <name type="scientific">Streptomyces afghaniensis 772</name>
    <dbReference type="NCBI Taxonomy" id="1283301"/>
    <lineage>
        <taxon>Bacteria</taxon>
        <taxon>Bacillati</taxon>
        <taxon>Actinomycetota</taxon>
        <taxon>Actinomycetes</taxon>
        <taxon>Kitasatosporales</taxon>
        <taxon>Streptomycetaceae</taxon>
        <taxon>Streptomyces</taxon>
    </lineage>
</organism>
<evidence type="ECO:0000313" key="1">
    <source>
        <dbReference type="EMBL" id="EPJ38239.1"/>
    </source>
</evidence>
<evidence type="ECO:0000313" key="2">
    <source>
        <dbReference type="Proteomes" id="UP000015001"/>
    </source>
</evidence>
<dbReference type="EMBL" id="AOPY01001466">
    <property type="protein sequence ID" value="EPJ38239.1"/>
    <property type="molecule type" value="Genomic_DNA"/>
</dbReference>
<sequence length="30" mass="3167">MRGATAYVASGVHFTDEDPHVLAARIAPGR</sequence>
<accession>S4NIK3</accession>
<dbReference type="Proteomes" id="UP000015001">
    <property type="component" value="Unassembled WGS sequence"/>
</dbReference>
<proteinExistence type="predicted"/>